<dbReference type="GO" id="GO:0004467">
    <property type="term" value="F:long-chain fatty acid-CoA ligase activity"/>
    <property type="evidence" value="ECO:0007669"/>
    <property type="project" value="UniProtKB-EC"/>
</dbReference>
<name>V9H891_9NEIS</name>
<evidence type="ECO:0000256" key="4">
    <source>
        <dbReference type="ARBA" id="ARBA00006432"/>
    </source>
</evidence>
<evidence type="ECO:0000313" key="18">
    <source>
        <dbReference type="Proteomes" id="UP000017813"/>
    </source>
</evidence>
<dbReference type="Pfam" id="PF13193">
    <property type="entry name" value="AMP-binding_C"/>
    <property type="match status" value="1"/>
</dbReference>
<gene>
    <name evidence="17" type="ORF">HMPREF9021_01371</name>
</gene>
<keyword evidence="7" id="KW-0276">Fatty acid metabolism</keyword>
<dbReference type="AlphaFoldDB" id="V9H891"/>
<evidence type="ECO:0000313" key="17">
    <source>
        <dbReference type="EMBL" id="EFG30765.1"/>
    </source>
</evidence>
<dbReference type="FunFam" id="3.30.300.30:FF:000006">
    <property type="entry name" value="Long-chain-fatty-acid--CoA ligase FadD"/>
    <property type="match status" value="1"/>
</dbReference>
<dbReference type="PROSITE" id="PS00455">
    <property type="entry name" value="AMP_BINDING"/>
    <property type="match status" value="1"/>
</dbReference>
<feature type="domain" description="AMP-dependent synthetase/ligase" evidence="15">
    <location>
        <begin position="31"/>
        <end position="425"/>
    </location>
</feature>
<evidence type="ECO:0000256" key="7">
    <source>
        <dbReference type="ARBA" id="ARBA00022832"/>
    </source>
</evidence>
<feature type="domain" description="AMP-binding enzyme C-terminal" evidence="16">
    <location>
        <begin position="476"/>
        <end position="550"/>
    </location>
</feature>
<dbReference type="InterPro" id="IPR045851">
    <property type="entry name" value="AMP-bd_C_sf"/>
</dbReference>
<dbReference type="GO" id="GO:0005524">
    <property type="term" value="F:ATP binding"/>
    <property type="evidence" value="ECO:0007669"/>
    <property type="project" value="UniProtKB-KW"/>
</dbReference>
<dbReference type="eggNOG" id="COG0318">
    <property type="taxonomic scope" value="Bacteria"/>
</dbReference>
<sequence>MEKIWLKSYQNGVAAEIDTTRYSSIVDMINQSVQQYSHQIAFSNTVAPFSNHLTYQEVGKLSDQFASFLQNTLKLPKGERVAIMMPNILQYPIATFGILKAGLVVVNTNPLYTPRELEHQLNDSGASTIVVLENFANTLELVLPNLEKKNVNVVVASIGDLFGMFSGSLMNFVVRNVKKAVPNYQISHAIRFKDALAQGAKQSLSPIALQQDDLAFLQYTGGTTGVAKGAMLTHGNICANALQAGAWISNQLIFGKEVVIAALPLYHIFALTVNLLLFFHAGGHSILITNPRDLDGFIQEMKKYPITVFIGLNTLFNGLLNKSAFKDIDFSTWKLTLGGGTATQEAIAQKWQQVTGLPIVEAYGLTEASPGVCVNPLNIKKNIGGVGLPLPSTEVQLRDGKGGLVAIGEVGELWIRGPQVMAGYWNRPDETAKVMDAEGWLETGDIASMDEKGWLKIVDRKKDLIIVSGFNVYPNEIEDVVAHHPKVQEVACVGIKSDKTGEALKLFVVKKDASLTKEELIEYCRTQLTAYKVPREIEFRDELPKSNVGKILRRELREK</sequence>
<protein>
    <recommendedName>
        <fullName evidence="13">Long-chain-fatty-acid--CoA ligase</fullName>
        <ecNumber evidence="12">6.2.1.3</ecNumber>
    </recommendedName>
    <alternativeName>
        <fullName evidence="14">Long-chain acyl-CoA synthetase</fullName>
    </alternativeName>
</protein>
<dbReference type="EC" id="6.2.1.3" evidence="12"/>
<reference evidence="17 18" key="2">
    <citation type="submission" date="2011-10" db="EMBL/GenBank/DDBJ databases">
        <title>The Genome Sequence of Simonsiella muelleri ATCC 29453.</title>
        <authorList>
            <consortium name="The Broad Institute Genome Sequencing Platform"/>
            <consortium name="The Broad Institute Genome Sequencing Center for Infectious Disease"/>
            <person name="Earl A."/>
            <person name="Ward D."/>
            <person name="Feldgarden M."/>
            <person name="Gevers D."/>
            <person name="Izard J."/>
            <person name="Baranova O.V."/>
            <person name="Blanton J.M."/>
            <person name="Tanner A.C."/>
            <person name="Dewhirst F."/>
            <person name="Young S.K."/>
            <person name="Zeng Q."/>
            <person name="Gargeya S."/>
            <person name="Fitzgerald M."/>
            <person name="Haas B."/>
            <person name="Abouelleil A."/>
            <person name="Alvarado L."/>
            <person name="Arachchi H.M."/>
            <person name="Berlin A."/>
            <person name="Brown A."/>
            <person name="Chapman S.B."/>
            <person name="Chen Z."/>
            <person name="Dunbar C."/>
            <person name="Freedman E."/>
            <person name="Gearin G."/>
            <person name="Goldberg J."/>
            <person name="Griggs A."/>
            <person name="Gujja S."/>
            <person name="Heiman D."/>
            <person name="Howarth C."/>
            <person name="Larson L."/>
            <person name="Lui A."/>
            <person name="MacDonald P.J.P."/>
            <person name="Montmayeur A."/>
            <person name="Murphy C."/>
            <person name="Neiman D."/>
            <person name="Pearson M."/>
            <person name="Priest M."/>
            <person name="Roberts A."/>
            <person name="Saif S."/>
            <person name="Shea T."/>
            <person name="Shenoy N."/>
            <person name="Sisk P."/>
            <person name="Stolte C."/>
            <person name="Sykes S."/>
            <person name="Wortman J."/>
            <person name="Nusbaum C."/>
            <person name="Birren B."/>
        </authorList>
    </citation>
    <scope>NUCLEOTIDE SEQUENCE [LARGE SCALE GENOMIC DNA]</scope>
    <source>
        <strain evidence="17 18">ATCC 29453</strain>
    </source>
</reference>
<evidence type="ECO:0000256" key="8">
    <source>
        <dbReference type="ARBA" id="ARBA00022840"/>
    </source>
</evidence>
<dbReference type="PANTHER" id="PTHR43767">
    <property type="entry name" value="LONG-CHAIN-FATTY-ACID--COA LIGASE"/>
    <property type="match status" value="1"/>
</dbReference>
<keyword evidence="8" id="KW-0067">ATP-binding</keyword>
<evidence type="ECO:0000256" key="2">
    <source>
        <dbReference type="ARBA" id="ARBA00004170"/>
    </source>
</evidence>
<evidence type="ECO:0000259" key="15">
    <source>
        <dbReference type="Pfam" id="PF00501"/>
    </source>
</evidence>
<evidence type="ECO:0000259" key="16">
    <source>
        <dbReference type="Pfam" id="PF13193"/>
    </source>
</evidence>
<dbReference type="GO" id="GO:0016020">
    <property type="term" value="C:membrane"/>
    <property type="evidence" value="ECO:0007669"/>
    <property type="project" value="UniProtKB-SubCell"/>
</dbReference>
<keyword evidence="10" id="KW-0443">Lipid metabolism</keyword>
<keyword evidence="18" id="KW-1185">Reference proteome</keyword>
<comment type="caution">
    <text evidence="17">The sequence shown here is derived from an EMBL/GenBank/DDBJ whole genome shotgun (WGS) entry which is preliminary data.</text>
</comment>
<dbReference type="InterPro" id="IPR050237">
    <property type="entry name" value="ATP-dep_AMP-bd_enzyme"/>
</dbReference>
<comment type="subcellular location">
    <subcellularLocation>
        <location evidence="2">Membrane</location>
        <topology evidence="2">Peripheral membrane protein</topology>
    </subcellularLocation>
</comment>
<comment type="similarity">
    <text evidence="4">Belongs to the ATP-dependent AMP-binding enzyme family.</text>
</comment>
<dbReference type="Gene3D" id="3.40.50.12780">
    <property type="entry name" value="N-terminal domain of ligase-like"/>
    <property type="match status" value="1"/>
</dbReference>
<dbReference type="Pfam" id="PF00501">
    <property type="entry name" value="AMP-binding"/>
    <property type="match status" value="1"/>
</dbReference>
<keyword evidence="6" id="KW-0547">Nucleotide-binding</keyword>
<keyword evidence="11" id="KW-0472">Membrane</keyword>
<organism evidence="17 18">
    <name type="scientific">Simonsiella muelleri ATCC 29453</name>
    <dbReference type="NCBI Taxonomy" id="641147"/>
    <lineage>
        <taxon>Bacteria</taxon>
        <taxon>Pseudomonadati</taxon>
        <taxon>Pseudomonadota</taxon>
        <taxon>Betaproteobacteria</taxon>
        <taxon>Neisseriales</taxon>
        <taxon>Neisseriaceae</taxon>
        <taxon>Simonsiella</taxon>
    </lineage>
</organism>
<evidence type="ECO:0000256" key="5">
    <source>
        <dbReference type="ARBA" id="ARBA00022598"/>
    </source>
</evidence>
<evidence type="ECO:0000256" key="14">
    <source>
        <dbReference type="ARBA" id="ARBA00042773"/>
    </source>
</evidence>
<evidence type="ECO:0000256" key="12">
    <source>
        <dbReference type="ARBA" id="ARBA00026121"/>
    </source>
</evidence>
<dbReference type="FunFam" id="3.40.50.12780:FF:000003">
    <property type="entry name" value="Long-chain-fatty-acid--CoA ligase FadD"/>
    <property type="match status" value="1"/>
</dbReference>
<dbReference type="EMBL" id="ADCY02000046">
    <property type="protein sequence ID" value="EFG30765.1"/>
    <property type="molecule type" value="Genomic_DNA"/>
</dbReference>
<dbReference type="InterPro" id="IPR020845">
    <property type="entry name" value="AMP-binding_CS"/>
</dbReference>
<evidence type="ECO:0000256" key="9">
    <source>
        <dbReference type="ARBA" id="ARBA00022842"/>
    </source>
</evidence>
<dbReference type="SUPFAM" id="SSF56801">
    <property type="entry name" value="Acetyl-CoA synthetase-like"/>
    <property type="match status" value="1"/>
</dbReference>
<evidence type="ECO:0000256" key="1">
    <source>
        <dbReference type="ARBA" id="ARBA00001946"/>
    </source>
</evidence>
<dbReference type="RefSeq" id="WP_002642533.1">
    <property type="nucleotide sequence ID" value="NZ_CP019448.1"/>
</dbReference>
<evidence type="ECO:0000256" key="10">
    <source>
        <dbReference type="ARBA" id="ARBA00023098"/>
    </source>
</evidence>
<dbReference type="OrthoDB" id="9766486at2"/>
<accession>V9H891</accession>
<keyword evidence="5" id="KW-0436">Ligase</keyword>
<dbReference type="InterPro" id="IPR025110">
    <property type="entry name" value="AMP-bd_C"/>
</dbReference>
<dbReference type="Proteomes" id="UP000017813">
    <property type="component" value="Unassembled WGS sequence"/>
</dbReference>
<dbReference type="KEGG" id="smur:BWP33_06780"/>
<keyword evidence="9" id="KW-0460">Magnesium</keyword>
<proteinExistence type="inferred from homology"/>
<evidence type="ECO:0000256" key="11">
    <source>
        <dbReference type="ARBA" id="ARBA00023136"/>
    </source>
</evidence>
<dbReference type="Gene3D" id="3.30.300.30">
    <property type="match status" value="1"/>
</dbReference>
<dbReference type="HOGENOM" id="CLU_000022_59_9_4"/>
<dbReference type="CDD" id="cd05936">
    <property type="entry name" value="FC-FACS_FadD_like"/>
    <property type="match status" value="1"/>
</dbReference>
<reference evidence="17 18" key="1">
    <citation type="submission" date="2010-03" db="EMBL/GenBank/DDBJ databases">
        <authorList>
            <consortium name="The Broad Institute Genome Sequencing Platform"/>
            <person name="Ward D."/>
            <person name="Earl A."/>
            <person name="Feldgarden M."/>
            <person name="Gevers D."/>
            <person name="Young S."/>
            <person name="Zeng Q."/>
            <person name="Koehrsen M."/>
            <person name="Alvarado L."/>
            <person name="Berlin A.M."/>
            <person name="Borenstein D."/>
            <person name="Chapman S.B."/>
            <person name="Chen Z."/>
            <person name="Engels R."/>
            <person name="Freedman E."/>
            <person name="Gellesch M."/>
            <person name="Goldberg J."/>
            <person name="Griggs A."/>
            <person name="Gujja S."/>
            <person name="Heilman E.R."/>
            <person name="Heiman D.I."/>
            <person name="Hepburn T.A."/>
            <person name="Howarth C."/>
            <person name="Jen D."/>
            <person name="Larson L."/>
            <person name="Mehta T."/>
            <person name="Park D."/>
            <person name="Pearson M."/>
            <person name="Richards J."/>
            <person name="Roberts A."/>
            <person name="Saif S."/>
            <person name="Shea T.D."/>
            <person name="Shenoy N."/>
            <person name="Sisk P."/>
            <person name="Stolte C."/>
            <person name="Sykes S.N."/>
            <person name="Walk T."/>
            <person name="White J."/>
            <person name="Yandava C."/>
            <person name="Izard J."/>
            <person name="Baranova O.V."/>
            <person name="Blanton J.M."/>
            <person name="Tanner A.C."/>
            <person name="Dewhirst F."/>
            <person name="Haas B."/>
            <person name="Nusbaum C."/>
            <person name="Birren B."/>
        </authorList>
    </citation>
    <scope>NUCLEOTIDE SEQUENCE [LARGE SCALE GENOMIC DNA]</scope>
    <source>
        <strain evidence="17 18">ATCC 29453</strain>
    </source>
</reference>
<comment type="pathway">
    <text evidence="3">Lipid metabolism; fatty acid beta-oxidation.</text>
</comment>
<evidence type="ECO:0000256" key="3">
    <source>
        <dbReference type="ARBA" id="ARBA00005005"/>
    </source>
</evidence>
<evidence type="ECO:0000256" key="6">
    <source>
        <dbReference type="ARBA" id="ARBA00022741"/>
    </source>
</evidence>
<dbReference type="PANTHER" id="PTHR43767:SF8">
    <property type="entry name" value="LONG-CHAIN-FATTY-ACID--COA LIGASE"/>
    <property type="match status" value="1"/>
</dbReference>
<dbReference type="STRING" id="641147.HMPREF9021_01371"/>
<dbReference type="InterPro" id="IPR000873">
    <property type="entry name" value="AMP-dep_synth/lig_dom"/>
</dbReference>
<comment type="cofactor">
    <cofactor evidence="1">
        <name>Mg(2+)</name>
        <dbReference type="ChEBI" id="CHEBI:18420"/>
    </cofactor>
</comment>
<evidence type="ECO:0000256" key="13">
    <source>
        <dbReference type="ARBA" id="ARBA00039545"/>
    </source>
</evidence>
<dbReference type="InterPro" id="IPR042099">
    <property type="entry name" value="ANL_N_sf"/>
</dbReference>